<sequence length="136" mass="15288">KISLILLQSYLTIIIMNDSTPYKILVAIEETELSCKALKHAFDLCSRLNTPYSLEVVYVIALNPEANPNVQYKFNKLEGHGVVGKILKDYVETHMSDLNLLIVGSRDLDTLKKIVLSSTSDYLIKHLQCPVTIVKP</sequence>
<proteinExistence type="predicted"/>
<accession>A0ACA9LPE0</accession>
<protein>
    <submittedName>
        <fullName evidence="1">5598_t:CDS:1</fullName>
    </submittedName>
</protein>
<feature type="non-terminal residue" evidence="1">
    <location>
        <position position="1"/>
    </location>
</feature>
<dbReference type="EMBL" id="CAJVPM010006742">
    <property type="protein sequence ID" value="CAG8538315.1"/>
    <property type="molecule type" value="Genomic_DNA"/>
</dbReference>
<dbReference type="Proteomes" id="UP000789860">
    <property type="component" value="Unassembled WGS sequence"/>
</dbReference>
<comment type="caution">
    <text evidence="1">The sequence shown here is derived from an EMBL/GenBank/DDBJ whole genome shotgun (WGS) entry which is preliminary data.</text>
</comment>
<keyword evidence="2" id="KW-1185">Reference proteome</keyword>
<organism evidence="1 2">
    <name type="scientific">Scutellospora calospora</name>
    <dbReference type="NCBI Taxonomy" id="85575"/>
    <lineage>
        <taxon>Eukaryota</taxon>
        <taxon>Fungi</taxon>
        <taxon>Fungi incertae sedis</taxon>
        <taxon>Mucoromycota</taxon>
        <taxon>Glomeromycotina</taxon>
        <taxon>Glomeromycetes</taxon>
        <taxon>Diversisporales</taxon>
        <taxon>Gigasporaceae</taxon>
        <taxon>Scutellospora</taxon>
    </lineage>
</organism>
<name>A0ACA9LPE0_9GLOM</name>
<evidence type="ECO:0000313" key="1">
    <source>
        <dbReference type="EMBL" id="CAG8538315.1"/>
    </source>
</evidence>
<gene>
    <name evidence="1" type="ORF">SCALOS_LOCUS4738</name>
</gene>
<reference evidence="1" key="1">
    <citation type="submission" date="2021-06" db="EMBL/GenBank/DDBJ databases">
        <authorList>
            <person name="Kallberg Y."/>
            <person name="Tangrot J."/>
            <person name="Rosling A."/>
        </authorList>
    </citation>
    <scope>NUCLEOTIDE SEQUENCE</scope>
    <source>
        <strain evidence="1">AU212A</strain>
    </source>
</reference>
<evidence type="ECO:0000313" key="2">
    <source>
        <dbReference type="Proteomes" id="UP000789860"/>
    </source>
</evidence>